<evidence type="ECO:0000313" key="2">
    <source>
        <dbReference type="Proteomes" id="UP000046393"/>
    </source>
</evidence>
<keyword evidence="1" id="KW-1133">Transmembrane helix</keyword>
<keyword evidence="1" id="KW-0812">Transmembrane</keyword>
<sequence length="211" mass="23946">MDLKKYTRKILPSLINTLLVVFIIFFGGIQFPVIHSTFSTVEDVLKDVAVSYVDKLFISQSNDNEVEKLFEQMDSEVVYRLQARIGSKIQQDSTASYIMAFAIVSTLGDDRVDNSNRIIYFVFSTVGGILYMLSIALQVTYLNRFIGSLFVSGAIDVNSICQISSSKTEASQEYLLAHLEKQRQRQKKVGSTSDAYSSTYYHRKGLFHMLR</sequence>
<protein>
    <submittedName>
        <fullName evidence="3">ABC transmembrane type-1 domain-containing protein</fullName>
    </submittedName>
</protein>
<proteinExistence type="predicted"/>
<organism evidence="2 3">
    <name type="scientific">Syphacia muris</name>
    <dbReference type="NCBI Taxonomy" id="451379"/>
    <lineage>
        <taxon>Eukaryota</taxon>
        <taxon>Metazoa</taxon>
        <taxon>Ecdysozoa</taxon>
        <taxon>Nematoda</taxon>
        <taxon>Chromadorea</taxon>
        <taxon>Rhabditida</taxon>
        <taxon>Spirurina</taxon>
        <taxon>Oxyuridomorpha</taxon>
        <taxon>Oxyuroidea</taxon>
        <taxon>Oxyuridae</taxon>
        <taxon>Syphacia</taxon>
    </lineage>
</organism>
<feature type="transmembrane region" description="Helical" evidence="1">
    <location>
        <begin position="118"/>
        <end position="142"/>
    </location>
</feature>
<accession>A0A0N5A9C9</accession>
<dbReference type="AlphaFoldDB" id="A0A0N5A9C9"/>
<feature type="transmembrane region" description="Helical" evidence="1">
    <location>
        <begin position="12"/>
        <end position="34"/>
    </location>
</feature>
<evidence type="ECO:0000256" key="1">
    <source>
        <dbReference type="SAM" id="Phobius"/>
    </source>
</evidence>
<dbReference type="WBParaSite" id="SMUV_0000070301-mRNA-1">
    <property type="protein sequence ID" value="SMUV_0000070301-mRNA-1"/>
    <property type="gene ID" value="SMUV_0000070301"/>
</dbReference>
<keyword evidence="1" id="KW-0472">Membrane</keyword>
<evidence type="ECO:0000313" key="3">
    <source>
        <dbReference type="WBParaSite" id="SMUV_0000070301-mRNA-1"/>
    </source>
</evidence>
<name>A0A0N5A9C9_9BILA</name>
<keyword evidence="2" id="KW-1185">Reference proteome</keyword>
<reference evidence="3" key="1">
    <citation type="submission" date="2017-02" db="UniProtKB">
        <authorList>
            <consortium name="WormBaseParasite"/>
        </authorList>
    </citation>
    <scope>IDENTIFICATION</scope>
</reference>
<dbReference type="Proteomes" id="UP000046393">
    <property type="component" value="Unplaced"/>
</dbReference>